<reference evidence="1 2" key="1">
    <citation type="submission" date="2013-11" db="EMBL/GenBank/DDBJ databases">
        <title>Opisthorchis viverrini - life in the bile duct.</title>
        <authorList>
            <person name="Young N.D."/>
            <person name="Nagarajan N."/>
            <person name="Lin S.J."/>
            <person name="Korhonen P.K."/>
            <person name="Jex A.R."/>
            <person name="Hall R.S."/>
            <person name="Safavi-Hemami H."/>
            <person name="Kaewkong W."/>
            <person name="Bertrand D."/>
            <person name="Gao S."/>
            <person name="Seet Q."/>
            <person name="Wongkham S."/>
            <person name="Teh B.T."/>
            <person name="Wongkham C."/>
            <person name="Intapan P.M."/>
            <person name="Maleewong W."/>
            <person name="Yang X."/>
            <person name="Hu M."/>
            <person name="Wang Z."/>
            <person name="Hofmann A."/>
            <person name="Sternberg P.W."/>
            <person name="Tan P."/>
            <person name="Wang J."/>
            <person name="Gasser R.B."/>
        </authorList>
    </citation>
    <scope>NUCLEOTIDE SEQUENCE [LARGE SCALE GENOMIC DNA]</scope>
</reference>
<protein>
    <submittedName>
        <fullName evidence="1">Uncharacterized protein</fullName>
    </submittedName>
</protein>
<dbReference type="EMBL" id="KL596626">
    <property type="protein sequence ID" value="KER33298.1"/>
    <property type="molecule type" value="Genomic_DNA"/>
</dbReference>
<sequence>MQSPDINSFQSDKLASSVCKNLWYKITCTNQHLKKGQTILNPLQDALSNATAKTHISIQTKATLKFGLSSVRFHQRRPSTRGQLISSIKRYFANVGDNTNQSRHILHVLSFGQAFPRAGDPVIKIGNDGQLSKGNHCASKHECLPQIPEEMLIKDE</sequence>
<dbReference type="Proteomes" id="UP000054324">
    <property type="component" value="Unassembled WGS sequence"/>
</dbReference>
<dbReference type="RefSeq" id="XP_009162934.1">
    <property type="nucleotide sequence ID" value="XM_009164670.1"/>
</dbReference>
<dbReference type="GeneID" id="20314986"/>
<evidence type="ECO:0000313" key="2">
    <source>
        <dbReference type="Proteomes" id="UP000054324"/>
    </source>
</evidence>
<organism evidence="1 2">
    <name type="scientific">Opisthorchis viverrini</name>
    <name type="common">Southeast Asian liver fluke</name>
    <dbReference type="NCBI Taxonomy" id="6198"/>
    <lineage>
        <taxon>Eukaryota</taxon>
        <taxon>Metazoa</taxon>
        <taxon>Spiralia</taxon>
        <taxon>Lophotrochozoa</taxon>
        <taxon>Platyhelminthes</taxon>
        <taxon>Trematoda</taxon>
        <taxon>Digenea</taxon>
        <taxon>Opisthorchiida</taxon>
        <taxon>Opisthorchiata</taxon>
        <taxon>Opisthorchiidae</taxon>
        <taxon>Opisthorchis</taxon>
    </lineage>
</organism>
<dbReference type="AlphaFoldDB" id="A0A075A0R5"/>
<name>A0A075A0R5_OPIVI</name>
<keyword evidence="2" id="KW-1185">Reference proteome</keyword>
<gene>
    <name evidence="1" type="ORF">T265_00798</name>
</gene>
<dbReference type="CTD" id="20314986"/>
<dbReference type="KEGG" id="ovi:T265_00798"/>
<accession>A0A075A0R5</accession>
<proteinExistence type="predicted"/>
<evidence type="ECO:0000313" key="1">
    <source>
        <dbReference type="EMBL" id="KER33298.1"/>
    </source>
</evidence>